<name>A0AAW1LLV3_SAPOF</name>
<proteinExistence type="inferred from homology"/>
<dbReference type="InterPro" id="IPR038760">
    <property type="entry name" value="PsbY_plant"/>
</dbReference>
<comment type="caution">
    <text evidence="9">The sequence shown here is derived from an EMBL/GenBank/DDBJ whole genome shotgun (WGS) entry which is preliminary data.</text>
</comment>
<dbReference type="Pfam" id="PF06298">
    <property type="entry name" value="PsbY"/>
    <property type="match status" value="1"/>
</dbReference>
<evidence type="ECO:0000256" key="8">
    <source>
        <dbReference type="SAM" id="Phobius"/>
    </source>
</evidence>
<organism evidence="9 10">
    <name type="scientific">Saponaria officinalis</name>
    <name type="common">Common soapwort</name>
    <name type="synonym">Lychnis saponaria</name>
    <dbReference type="NCBI Taxonomy" id="3572"/>
    <lineage>
        <taxon>Eukaryota</taxon>
        <taxon>Viridiplantae</taxon>
        <taxon>Streptophyta</taxon>
        <taxon>Embryophyta</taxon>
        <taxon>Tracheophyta</taxon>
        <taxon>Spermatophyta</taxon>
        <taxon>Magnoliopsida</taxon>
        <taxon>eudicotyledons</taxon>
        <taxon>Gunneridae</taxon>
        <taxon>Pentapetalae</taxon>
        <taxon>Caryophyllales</taxon>
        <taxon>Caryophyllaceae</taxon>
        <taxon>Caryophylleae</taxon>
        <taxon>Saponaria</taxon>
    </lineage>
</organism>
<accession>A0AAW1LLV3</accession>
<keyword evidence="7" id="KW-0604">Photosystem II</keyword>
<evidence type="ECO:0000256" key="7">
    <source>
        <dbReference type="ARBA" id="ARBA00023276"/>
    </source>
</evidence>
<dbReference type="GO" id="GO:0030145">
    <property type="term" value="F:manganese ion binding"/>
    <property type="evidence" value="ECO:0007669"/>
    <property type="project" value="InterPro"/>
</dbReference>
<evidence type="ECO:0000313" key="9">
    <source>
        <dbReference type="EMBL" id="KAK9734048.1"/>
    </source>
</evidence>
<dbReference type="InterPro" id="IPR009388">
    <property type="entry name" value="PSII_PsbY"/>
</dbReference>
<dbReference type="PANTHER" id="PTHR34790:SF1">
    <property type="entry name" value="PHOTOSYSTEM II CORE COMPLEX PROTEINS PSBY, CHLOROPLASTIC"/>
    <property type="match status" value="1"/>
</dbReference>
<dbReference type="GO" id="GO:0015979">
    <property type="term" value="P:photosynthesis"/>
    <property type="evidence" value="ECO:0007669"/>
    <property type="project" value="UniProtKB-KW"/>
</dbReference>
<reference evidence="9" key="1">
    <citation type="submission" date="2024-03" db="EMBL/GenBank/DDBJ databases">
        <title>WGS assembly of Saponaria officinalis var. Norfolk2.</title>
        <authorList>
            <person name="Jenkins J."/>
            <person name="Shu S."/>
            <person name="Grimwood J."/>
            <person name="Barry K."/>
            <person name="Goodstein D."/>
            <person name="Schmutz J."/>
            <person name="Leebens-Mack J."/>
            <person name="Osbourn A."/>
        </authorList>
    </citation>
    <scope>NUCLEOTIDE SEQUENCE [LARGE SCALE GENOMIC DNA]</scope>
    <source>
        <strain evidence="9">JIC</strain>
    </source>
</reference>
<dbReference type="GO" id="GO:0009523">
    <property type="term" value="C:photosystem II"/>
    <property type="evidence" value="ECO:0007669"/>
    <property type="project" value="UniProtKB-KW"/>
</dbReference>
<keyword evidence="2" id="KW-0602">Photosynthesis</keyword>
<feature type="transmembrane region" description="Helical" evidence="8">
    <location>
        <begin position="115"/>
        <end position="135"/>
    </location>
</feature>
<gene>
    <name evidence="9" type="ORF">RND81_04G111300</name>
</gene>
<dbReference type="EMBL" id="JBDFQZ010000004">
    <property type="protein sequence ID" value="KAK9734048.1"/>
    <property type="molecule type" value="Genomic_DNA"/>
</dbReference>
<keyword evidence="6 8" id="KW-0472">Membrane</keyword>
<feature type="transmembrane region" description="Helical" evidence="8">
    <location>
        <begin position="186"/>
        <end position="205"/>
    </location>
</feature>
<evidence type="ECO:0000256" key="4">
    <source>
        <dbReference type="ARBA" id="ARBA00022989"/>
    </source>
</evidence>
<evidence type="ECO:0000256" key="2">
    <source>
        <dbReference type="ARBA" id="ARBA00022531"/>
    </source>
</evidence>
<dbReference type="HAMAP" id="MF_00717">
    <property type="entry name" value="PSII_PsbY"/>
    <property type="match status" value="1"/>
</dbReference>
<evidence type="ECO:0000256" key="1">
    <source>
        <dbReference type="ARBA" id="ARBA00004370"/>
    </source>
</evidence>
<feature type="transmembrane region" description="Helical" evidence="8">
    <location>
        <begin position="147"/>
        <end position="166"/>
    </location>
</feature>
<evidence type="ECO:0000256" key="5">
    <source>
        <dbReference type="ARBA" id="ARBA00023078"/>
    </source>
</evidence>
<feature type="transmembrane region" description="Helical" evidence="8">
    <location>
        <begin position="80"/>
        <end position="103"/>
    </location>
</feature>
<evidence type="ECO:0000313" key="10">
    <source>
        <dbReference type="Proteomes" id="UP001443914"/>
    </source>
</evidence>
<dbReference type="PANTHER" id="PTHR34790">
    <property type="entry name" value="PHOTOSYSTEM II CORE COMPLEX PROTEINS PSBY, CHLOROPLASTIC"/>
    <property type="match status" value="1"/>
</dbReference>
<dbReference type="AlphaFoldDB" id="A0AAW1LLV3"/>
<sequence>MIKPTPFTAKHQTQSTSLYSPLNSQKQTVIHFQHLLKMAMTSAATASFLINSPKHPSFHVTCHHPSFPPPKSSLSLPKSLSIPATIIATMASSPFALAAKQIAESPQEDNRGLALLLPIVPAVGWVLFNILGPALNQVNRMRNEKAVILGLGGLGACCAALYAPVASAVESEAAAAAAEGGGGSGLLPYIVAAAVGFEVVLLSVMQSKYEEKKE</sequence>
<keyword evidence="10" id="KW-1185">Reference proteome</keyword>
<dbReference type="GO" id="GO:0045454">
    <property type="term" value="P:cell redox homeostasis"/>
    <property type="evidence" value="ECO:0007669"/>
    <property type="project" value="TreeGrafter"/>
</dbReference>
<evidence type="ECO:0000256" key="3">
    <source>
        <dbReference type="ARBA" id="ARBA00022692"/>
    </source>
</evidence>
<evidence type="ECO:0000256" key="6">
    <source>
        <dbReference type="ARBA" id="ARBA00023136"/>
    </source>
</evidence>
<protein>
    <submittedName>
        <fullName evidence="9">Uncharacterized protein</fullName>
    </submittedName>
</protein>
<dbReference type="GO" id="GO:0009534">
    <property type="term" value="C:chloroplast thylakoid"/>
    <property type="evidence" value="ECO:0007669"/>
    <property type="project" value="TreeGrafter"/>
</dbReference>
<keyword evidence="4 8" id="KW-1133">Transmembrane helix</keyword>
<keyword evidence="3 8" id="KW-0812">Transmembrane</keyword>
<keyword evidence="5" id="KW-0793">Thylakoid</keyword>
<dbReference type="Proteomes" id="UP001443914">
    <property type="component" value="Unassembled WGS sequence"/>
</dbReference>
<comment type="subcellular location">
    <subcellularLocation>
        <location evidence="1">Membrane</location>
    </subcellularLocation>
</comment>